<evidence type="ECO:0000256" key="7">
    <source>
        <dbReference type="ARBA" id="ARBA00023157"/>
    </source>
</evidence>
<comment type="subcellular location">
    <subcellularLocation>
        <location evidence="1 11">Cell membrane</location>
        <topology evidence="1 11">Multi-pass membrane protein</topology>
    </subcellularLocation>
</comment>
<keyword evidence="10 11" id="KW-0807">Transducer</keyword>
<keyword evidence="4 11" id="KW-1133">Transmembrane helix</keyword>
<feature type="transmembrane region" description="Helical" evidence="11">
    <location>
        <begin position="66"/>
        <end position="88"/>
    </location>
</feature>
<dbReference type="SUPFAM" id="SSF81321">
    <property type="entry name" value="Family A G protein-coupled receptor-like"/>
    <property type="match status" value="1"/>
</dbReference>
<reference evidence="14" key="1">
    <citation type="submission" date="2024-04" db="EMBL/GenBank/DDBJ databases">
        <title>Salinicola lusitanus LLJ914,a marine bacterium isolated from the Okinawa Trough.</title>
        <authorList>
            <person name="Li J."/>
        </authorList>
    </citation>
    <scope>NUCLEOTIDE SEQUENCE [LARGE SCALE GENOMIC DNA]</scope>
</reference>
<protein>
    <recommendedName>
        <fullName evidence="12">G-protein coupled receptors family 1 profile domain-containing protein</fullName>
    </recommendedName>
</protein>
<evidence type="ECO:0000256" key="4">
    <source>
        <dbReference type="ARBA" id="ARBA00022989"/>
    </source>
</evidence>
<keyword evidence="6 11" id="KW-0472">Membrane</keyword>
<keyword evidence="14" id="KW-1185">Reference proteome</keyword>
<evidence type="ECO:0000259" key="12">
    <source>
        <dbReference type="PROSITE" id="PS50262"/>
    </source>
</evidence>
<keyword evidence="5 11" id="KW-0297">G-protein coupled receptor</keyword>
<feature type="transmembrane region" description="Helical" evidence="11">
    <location>
        <begin position="151"/>
        <end position="171"/>
    </location>
</feature>
<evidence type="ECO:0000313" key="14">
    <source>
        <dbReference type="Proteomes" id="UP001460270"/>
    </source>
</evidence>
<dbReference type="InterPro" id="IPR017452">
    <property type="entry name" value="GPCR_Rhodpsn_7TM"/>
</dbReference>
<dbReference type="AlphaFoldDB" id="A0AAW0MK32"/>
<dbReference type="GO" id="GO:0030425">
    <property type="term" value="C:dendrite"/>
    <property type="evidence" value="ECO:0007669"/>
    <property type="project" value="TreeGrafter"/>
</dbReference>
<dbReference type="PRINTS" id="PR00424">
    <property type="entry name" value="ADENOSINER"/>
</dbReference>
<evidence type="ECO:0000256" key="9">
    <source>
        <dbReference type="ARBA" id="ARBA00023180"/>
    </source>
</evidence>
<keyword evidence="3 11" id="KW-0812">Transmembrane</keyword>
<evidence type="ECO:0000256" key="11">
    <source>
        <dbReference type="RuleBase" id="RU201114"/>
    </source>
</evidence>
<feature type="transmembrane region" description="Helical" evidence="11">
    <location>
        <begin position="12"/>
        <end position="35"/>
    </location>
</feature>
<dbReference type="PROSITE" id="PS50262">
    <property type="entry name" value="G_PROTEIN_RECEP_F1_2"/>
    <property type="match status" value="1"/>
</dbReference>
<dbReference type="GO" id="GO:0045202">
    <property type="term" value="C:synapse"/>
    <property type="evidence" value="ECO:0007669"/>
    <property type="project" value="TreeGrafter"/>
</dbReference>
<gene>
    <name evidence="13" type="ORF">WMY93_031862</name>
</gene>
<dbReference type="GO" id="GO:0005886">
    <property type="term" value="C:plasma membrane"/>
    <property type="evidence" value="ECO:0007669"/>
    <property type="project" value="UniProtKB-SubCell"/>
</dbReference>
<dbReference type="InterPro" id="IPR000276">
    <property type="entry name" value="GPCR_Rhodpsn"/>
</dbReference>
<dbReference type="EMBL" id="JBBPFD010000691">
    <property type="protein sequence ID" value="KAK7877442.1"/>
    <property type="molecule type" value="Genomic_DNA"/>
</dbReference>
<feature type="non-terminal residue" evidence="13">
    <location>
        <position position="1"/>
    </location>
</feature>
<keyword evidence="2 11" id="KW-1003">Cell membrane</keyword>
<name>A0AAW0MK32_9GOBI</name>
<evidence type="ECO:0000256" key="3">
    <source>
        <dbReference type="ARBA" id="ARBA00022692"/>
    </source>
</evidence>
<keyword evidence="8 11" id="KW-0675">Receptor</keyword>
<evidence type="ECO:0000256" key="6">
    <source>
        <dbReference type="ARBA" id="ARBA00023136"/>
    </source>
</evidence>
<feature type="domain" description="G-protein coupled receptors family 1 profile" evidence="12">
    <location>
        <begin position="1"/>
        <end position="169"/>
    </location>
</feature>
<keyword evidence="7 11" id="KW-1015">Disulfide bond</keyword>
<comment type="similarity">
    <text evidence="11">Belongs to the G-protein coupled receptor 1 family.</text>
</comment>
<evidence type="ECO:0000313" key="13">
    <source>
        <dbReference type="EMBL" id="KAK7877442.1"/>
    </source>
</evidence>
<dbReference type="Proteomes" id="UP001460270">
    <property type="component" value="Unassembled WGS sequence"/>
</dbReference>
<proteinExistence type="inferred from homology"/>
<evidence type="ECO:0000256" key="5">
    <source>
        <dbReference type="ARBA" id="ARBA00023040"/>
    </source>
</evidence>
<evidence type="ECO:0000256" key="1">
    <source>
        <dbReference type="ARBA" id="ARBA00004651"/>
    </source>
</evidence>
<organism evidence="13 14">
    <name type="scientific">Mugilogobius chulae</name>
    <name type="common">yellowstripe goby</name>
    <dbReference type="NCBI Taxonomy" id="88201"/>
    <lineage>
        <taxon>Eukaryota</taxon>
        <taxon>Metazoa</taxon>
        <taxon>Chordata</taxon>
        <taxon>Craniata</taxon>
        <taxon>Vertebrata</taxon>
        <taxon>Euteleostomi</taxon>
        <taxon>Actinopterygii</taxon>
        <taxon>Neopterygii</taxon>
        <taxon>Teleostei</taxon>
        <taxon>Neoteleostei</taxon>
        <taxon>Acanthomorphata</taxon>
        <taxon>Gobiaria</taxon>
        <taxon>Gobiiformes</taxon>
        <taxon>Gobioidei</taxon>
        <taxon>Gobiidae</taxon>
        <taxon>Gobionellinae</taxon>
        <taxon>Mugilogobius</taxon>
    </lineage>
</organism>
<dbReference type="GO" id="GO:0001609">
    <property type="term" value="F:G protein-coupled adenosine receptor activity"/>
    <property type="evidence" value="ECO:0007669"/>
    <property type="project" value="UniProtKB-UniRule"/>
</dbReference>
<dbReference type="PANTHER" id="PTHR24246">
    <property type="entry name" value="OLFACTORY RECEPTOR AND ADENOSINE RECEPTOR"/>
    <property type="match status" value="1"/>
</dbReference>
<evidence type="ECO:0000256" key="8">
    <source>
        <dbReference type="ARBA" id="ARBA00023170"/>
    </source>
</evidence>
<dbReference type="Gene3D" id="1.20.1070.10">
    <property type="entry name" value="Rhodopsin 7-helix transmembrane proteins"/>
    <property type="match status" value="1"/>
</dbReference>
<dbReference type="PANTHER" id="PTHR24246:SF1">
    <property type="entry name" value="ADENOSINE RECEPTOR A1"/>
    <property type="match status" value="1"/>
</dbReference>
<feature type="transmembrane region" description="Helical" evidence="11">
    <location>
        <begin position="113"/>
        <end position="131"/>
    </location>
</feature>
<accession>A0AAW0MK32</accession>
<evidence type="ECO:0000256" key="10">
    <source>
        <dbReference type="ARBA" id="ARBA00023224"/>
    </source>
</evidence>
<keyword evidence="9 11" id="KW-0325">Glycoprotein</keyword>
<dbReference type="PRINTS" id="PR00237">
    <property type="entry name" value="GPCRRHODOPSN"/>
</dbReference>
<dbReference type="Pfam" id="PF00001">
    <property type="entry name" value="7tm_1"/>
    <property type="match status" value="1"/>
</dbReference>
<comment type="caution">
    <text evidence="13">The sequence shown here is derived from an EMBL/GenBank/DDBJ whole genome shotgun (WGS) entry which is preliminary data.</text>
</comment>
<evidence type="ECO:0000256" key="2">
    <source>
        <dbReference type="ARBA" id="ARBA00022475"/>
    </source>
</evidence>
<sequence length="245" mass="28096">YKRVVTARRAGTAVLLSWLVSIVVGLTRCLAGITFTSCSRTSLSPRPLTSRSRRSSSMDYMVYFNFFGWVLPPLLLMLGIYVEIFYMIHRQLNKKVMSSHSDPRRYFGKELKLAKSLALVLFLFAVSWLPLHILNCITLFCPDCHSPGALIYIAILLSHANSAVNPVVYAFRINKFRTAFRKIWQQYVLCHDPVGRLPQRGSQRSRTGRETRLSRTMTTTMCDAIRRVSHKLYTLTANANVYKKH</sequence>
<dbReference type="InterPro" id="IPR001634">
    <property type="entry name" value="Adenosn_rcpt"/>
</dbReference>